<evidence type="ECO:0000256" key="2">
    <source>
        <dbReference type="ARBA" id="ARBA00022475"/>
    </source>
</evidence>
<dbReference type="Pfam" id="PF01790">
    <property type="entry name" value="LGT"/>
    <property type="match status" value="1"/>
</dbReference>
<comment type="catalytic activity">
    <reaction evidence="7">
        <text>L-cysteinyl-[prolipoprotein] + a 1,2-diacyl-sn-glycero-3-phospho-(1'-sn-glycerol) = an S-1,2-diacyl-sn-glyceryl-L-cysteinyl-[prolipoprotein] + sn-glycerol 1-phosphate + H(+)</text>
        <dbReference type="Rhea" id="RHEA:56712"/>
        <dbReference type="Rhea" id="RHEA-COMP:14679"/>
        <dbReference type="Rhea" id="RHEA-COMP:14680"/>
        <dbReference type="ChEBI" id="CHEBI:15378"/>
        <dbReference type="ChEBI" id="CHEBI:29950"/>
        <dbReference type="ChEBI" id="CHEBI:57685"/>
        <dbReference type="ChEBI" id="CHEBI:64716"/>
        <dbReference type="ChEBI" id="CHEBI:140658"/>
        <dbReference type="EC" id="2.5.1.145"/>
    </reaction>
</comment>
<keyword evidence="5 7" id="KW-1133">Transmembrane helix</keyword>
<feature type="transmembrane region" description="Helical" evidence="7">
    <location>
        <begin position="15"/>
        <end position="36"/>
    </location>
</feature>
<dbReference type="NCBIfam" id="TIGR00544">
    <property type="entry name" value="lgt"/>
    <property type="match status" value="1"/>
</dbReference>
<dbReference type="GO" id="GO:0008961">
    <property type="term" value="F:phosphatidylglycerol-prolipoprotein diacylglyceryl transferase activity"/>
    <property type="evidence" value="ECO:0007669"/>
    <property type="project" value="UniProtKB-EC"/>
</dbReference>
<dbReference type="EC" id="2.5.1.145" evidence="7"/>
<keyword evidence="4 7" id="KW-0812">Transmembrane</keyword>
<evidence type="ECO:0000256" key="7">
    <source>
        <dbReference type="HAMAP-Rule" id="MF_01147"/>
    </source>
</evidence>
<keyword evidence="2 7" id="KW-1003">Cell membrane</keyword>
<evidence type="ECO:0000256" key="1">
    <source>
        <dbReference type="ARBA" id="ARBA00007150"/>
    </source>
</evidence>
<dbReference type="EMBL" id="JAJHJB010000042">
    <property type="protein sequence ID" value="MCC5467848.1"/>
    <property type="molecule type" value="Genomic_DNA"/>
</dbReference>
<dbReference type="Proteomes" id="UP001165492">
    <property type="component" value="Unassembled WGS sequence"/>
</dbReference>
<dbReference type="PANTHER" id="PTHR30589">
    <property type="entry name" value="PROLIPOPROTEIN DIACYLGLYCERYL TRANSFERASE"/>
    <property type="match status" value="1"/>
</dbReference>
<evidence type="ECO:0000256" key="4">
    <source>
        <dbReference type="ARBA" id="ARBA00022692"/>
    </source>
</evidence>
<keyword evidence="3 7" id="KW-0808">Transferase</keyword>
<protein>
    <recommendedName>
        <fullName evidence="7">Phosphatidylglycerol--prolipoprotein diacylglyceryl transferase</fullName>
        <ecNumber evidence="7">2.5.1.145</ecNumber>
    </recommendedName>
</protein>
<dbReference type="HAMAP" id="MF_01147">
    <property type="entry name" value="Lgt"/>
    <property type="match status" value="1"/>
</dbReference>
<feature type="transmembrane region" description="Helical" evidence="7">
    <location>
        <begin position="81"/>
        <end position="104"/>
    </location>
</feature>
<comment type="caution">
    <text evidence="8">The sequence shown here is derived from an EMBL/GenBank/DDBJ whole genome shotgun (WGS) entry which is preliminary data.</text>
</comment>
<gene>
    <name evidence="7 8" type="primary">lgt</name>
    <name evidence="8" type="ORF">LMF89_21160</name>
</gene>
<evidence type="ECO:0000256" key="5">
    <source>
        <dbReference type="ARBA" id="ARBA00022989"/>
    </source>
</evidence>
<reference evidence="8" key="1">
    <citation type="submission" date="2021-11" db="EMBL/GenBank/DDBJ databases">
        <title>Description of a new species Pelosinus isolated from the bottom sediments of Lake Baikal.</title>
        <authorList>
            <person name="Zakharyuk A."/>
        </authorList>
    </citation>
    <scope>NUCLEOTIDE SEQUENCE</scope>
    <source>
        <strain evidence="8">Bkl1</strain>
    </source>
</reference>
<sequence length="253" mass="28337">MYPILLSIGSFEFRAWGLMVALGVFAGLWLVMRLAKNSEFSPEMLQEYVLYGVIAGFLGARLWEVVFSWQDYTSNPLHALMFWQGGLSIQGAVIANLLLAGWYFRRKGLSFRRFADISTPGLILGQAIGRIGCLLNGDAYGKPTTAWYGVVYQPGTSAYQAWGAMPLVPAELFEAGLDLMILAILLYIFRRKQFDGQVALTYFILYSLARFGLEFLRTDSLVFGGLKVAQMTALLTAMLASSLWLWYRKGETE</sequence>
<comment type="similarity">
    <text evidence="1 7">Belongs to the Lgt family.</text>
</comment>
<evidence type="ECO:0000313" key="8">
    <source>
        <dbReference type="EMBL" id="MCC5467848.1"/>
    </source>
</evidence>
<accession>A0ABS8HXF1</accession>
<dbReference type="RefSeq" id="WP_229536787.1">
    <property type="nucleotide sequence ID" value="NZ_JAJHJB010000042.1"/>
</dbReference>
<keyword evidence="9" id="KW-1185">Reference proteome</keyword>
<feature type="transmembrane region" description="Helical" evidence="7">
    <location>
        <begin position="172"/>
        <end position="190"/>
    </location>
</feature>
<comment type="function">
    <text evidence="7">Catalyzes the transfer of the diacylglyceryl group from phosphatidylglycerol to the sulfhydryl group of the N-terminal cysteine of a prolipoprotein, the first step in the formation of mature lipoproteins.</text>
</comment>
<comment type="pathway">
    <text evidence="7">Protein modification; lipoprotein biosynthesis (diacylglyceryl transfer).</text>
</comment>
<proteinExistence type="inferred from homology"/>
<feature type="transmembrane region" description="Helical" evidence="7">
    <location>
        <begin position="48"/>
        <end position="69"/>
    </location>
</feature>
<feature type="transmembrane region" description="Helical" evidence="7">
    <location>
        <begin position="228"/>
        <end position="247"/>
    </location>
</feature>
<dbReference type="InterPro" id="IPR001640">
    <property type="entry name" value="Lgt"/>
</dbReference>
<evidence type="ECO:0000256" key="6">
    <source>
        <dbReference type="ARBA" id="ARBA00023136"/>
    </source>
</evidence>
<evidence type="ECO:0000256" key="3">
    <source>
        <dbReference type="ARBA" id="ARBA00022679"/>
    </source>
</evidence>
<name>A0ABS8HXF1_9FIRM</name>
<keyword evidence="6 7" id="KW-0472">Membrane</keyword>
<feature type="transmembrane region" description="Helical" evidence="7">
    <location>
        <begin position="196"/>
        <end position="216"/>
    </location>
</feature>
<comment type="subcellular location">
    <subcellularLocation>
        <location evidence="7">Cell membrane</location>
        <topology evidence="7">Multi-pass membrane protein</topology>
    </subcellularLocation>
</comment>
<feature type="binding site" evidence="7">
    <location>
        <position position="130"/>
    </location>
    <ligand>
        <name>a 1,2-diacyl-sn-glycero-3-phospho-(1'-sn-glycerol)</name>
        <dbReference type="ChEBI" id="CHEBI:64716"/>
    </ligand>
</feature>
<organism evidence="8 9">
    <name type="scientific">Pelosinus baikalensis</name>
    <dbReference type="NCBI Taxonomy" id="2892015"/>
    <lineage>
        <taxon>Bacteria</taxon>
        <taxon>Bacillati</taxon>
        <taxon>Bacillota</taxon>
        <taxon>Negativicutes</taxon>
        <taxon>Selenomonadales</taxon>
        <taxon>Sporomusaceae</taxon>
        <taxon>Pelosinus</taxon>
    </lineage>
</organism>
<dbReference type="PANTHER" id="PTHR30589:SF0">
    <property type="entry name" value="PHOSPHATIDYLGLYCEROL--PROLIPOPROTEIN DIACYLGLYCERYL TRANSFERASE"/>
    <property type="match status" value="1"/>
</dbReference>
<evidence type="ECO:0000313" key="9">
    <source>
        <dbReference type="Proteomes" id="UP001165492"/>
    </source>
</evidence>